<keyword evidence="2 3" id="KW-0143">Chaperone</keyword>
<gene>
    <name evidence="3" type="primary">ureD</name>
    <name evidence="4" type="ORF">OH136_08850</name>
</gene>
<evidence type="ECO:0000256" key="1">
    <source>
        <dbReference type="ARBA" id="ARBA00007177"/>
    </source>
</evidence>
<dbReference type="GO" id="GO:0016151">
    <property type="term" value="F:nickel cation binding"/>
    <property type="evidence" value="ECO:0007669"/>
    <property type="project" value="UniProtKB-UniRule"/>
</dbReference>
<protein>
    <recommendedName>
        <fullName evidence="3">Urease accessory protein UreD</fullName>
    </recommendedName>
</protein>
<accession>A0AAE3IYK9</accession>
<dbReference type="PANTHER" id="PTHR33643">
    <property type="entry name" value="UREASE ACCESSORY PROTEIN D"/>
    <property type="match status" value="1"/>
</dbReference>
<evidence type="ECO:0000256" key="2">
    <source>
        <dbReference type="ARBA" id="ARBA00023186"/>
    </source>
</evidence>
<dbReference type="RefSeq" id="WP_263953520.1">
    <property type="nucleotide sequence ID" value="NZ_JAOYFC010000002.1"/>
</dbReference>
<dbReference type="GO" id="GO:0005737">
    <property type="term" value="C:cytoplasm"/>
    <property type="evidence" value="ECO:0007669"/>
    <property type="project" value="UniProtKB-SubCell"/>
</dbReference>
<dbReference type="PANTHER" id="PTHR33643:SF1">
    <property type="entry name" value="UREASE ACCESSORY PROTEIN D"/>
    <property type="match status" value="1"/>
</dbReference>
<comment type="caution">
    <text evidence="4">The sequence shown here is derived from an EMBL/GenBank/DDBJ whole genome shotgun (WGS) entry which is preliminary data.</text>
</comment>
<sequence length="266" mass="28537">MQRMVGRGAVGLAMRGARPTLTDLHQSGSAKVFLPRVHRDVPELVFLNTAGGVTGGDHLCYDMKIGTGVAAMATTQTAERAYRSTGEVGQVDVSISVGEAGTLSWLPQETILFEGSNLGRRTTVELASDARFLMAESVVLGRAAMGETIESLSFSDWREVRRCGAPVWVDPFAISQKVLDGSESAVTLAGARAFATIALIEQGAEDAADRFRSVIESFDGVVAAVSGWNGKCIIRMRATDAWPLRRAVAQVLKIARQGSLPRVWQE</sequence>
<keyword evidence="3" id="KW-0996">Nickel insertion</keyword>
<name>A0AAE3IYK9_9RHOB</name>
<dbReference type="AlphaFoldDB" id="A0AAE3IYK9"/>
<comment type="subcellular location">
    <subcellularLocation>
        <location evidence="3">Cytoplasm</location>
    </subcellularLocation>
</comment>
<keyword evidence="3" id="KW-0963">Cytoplasm</keyword>
<dbReference type="EMBL" id="JAOYFC010000002">
    <property type="protein sequence ID" value="MCV6824662.1"/>
    <property type="molecule type" value="Genomic_DNA"/>
</dbReference>
<dbReference type="InterPro" id="IPR002669">
    <property type="entry name" value="UreD"/>
</dbReference>
<organism evidence="4 5">
    <name type="scientific">Halocynthiibacter halioticoli</name>
    <dbReference type="NCBI Taxonomy" id="2986804"/>
    <lineage>
        <taxon>Bacteria</taxon>
        <taxon>Pseudomonadati</taxon>
        <taxon>Pseudomonadota</taxon>
        <taxon>Alphaproteobacteria</taxon>
        <taxon>Rhodobacterales</taxon>
        <taxon>Paracoccaceae</taxon>
        <taxon>Halocynthiibacter</taxon>
    </lineage>
</organism>
<reference evidence="4" key="1">
    <citation type="submission" date="2022-10" db="EMBL/GenBank/DDBJ databases">
        <authorList>
            <person name="Yue Y."/>
        </authorList>
    </citation>
    <scope>NUCLEOTIDE SEQUENCE</scope>
    <source>
        <strain evidence="4">Z654</strain>
    </source>
</reference>
<comment type="similarity">
    <text evidence="1 3">Belongs to the UreD family.</text>
</comment>
<keyword evidence="5" id="KW-1185">Reference proteome</keyword>
<dbReference type="HAMAP" id="MF_01384">
    <property type="entry name" value="UreD"/>
    <property type="match status" value="1"/>
</dbReference>
<proteinExistence type="inferred from homology"/>
<evidence type="ECO:0000313" key="4">
    <source>
        <dbReference type="EMBL" id="MCV6824662.1"/>
    </source>
</evidence>
<dbReference type="Pfam" id="PF01774">
    <property type="entry name" value="UreD"/>
    <property type="match status" value="1"/>
</dbReference>
<evidence type="ECO:0000313" key="5">
    <source>
        <dbReference type="Proteomes" id="UP001208041"/>
    </source>
</evidence>
<evidence type="ECO:0000256" key="3">
    <source>
        <dbReference type="HAMAP-Rule" id="MF_01384"/>
    </source>
</evidence>
<dbReference type="Proteomes" id="UP001208041">
    <property type="component" value="Unassembled WGS sequence"/>
</dbReference>
<comment type="function">
    <text evidence="3">Required for maturation of urease via the functional incorporation of the urease nickel metallocenter.</text>
</comment>
<comment type="subunit">
    <text evidence="3">UreD, UreF and UreG form a complex that acts as a GTP-hydrolysis-dependent molecular chaperone, activating the urease apoprotein by helping to assemble the nickel containing metallocenter of UreC. The UreE protein probably delivers the nickel.</text>
</comment>